<dbReference type="SUPFAM" id="SSF54452">
    <property type="entry name" value="MHC antigen-recognition domain"/>
    <property type="match status" value="1"/>
</dbReference>
<dbReference type="GeneTree" id="ENSGT01030000235153"/>
<dbReference type="AlphaFoldDB" id="A0A3B5B2R4"/>
<dbReference type="PANTHER" id="PTHR16675:SF237">
    <property type="entry name" value="MHC CLASS I ANTIGEN TRANSCRIPT VARIANT 1-RELATED"/>
    <property type="match status" value="1"/>
</dbReference>
<protein>
    <recommendedName>
        <fullName evidence="2">MHC class I-like antigen recognition-like domain-containing protein</fullName>
    </recommendedName>
</protein>
<dbReference type="GO" id="GO:0005615">
    <property type="term" value="C:extracellular space"/>
    <property type="evidence" value="ECO:0007669"/>
    <property type="project" value="TreeGrafter"/>
</dbReference>
<reference evidence="3" key="1">
    <citation type="submission" date="2023-09" db="UniProtKB">
        <authorList>
            <consortium name="Ensembl"/>
        </authorList>
    </citation>
    <scope>IDENTIFICATION</scope>
</reference>
<feature type="domain" description="MHC class I-like antigen recognition-like" evidence="2">
    <location>
        <begin position="24"/>
        <end position="95"/>
    </location>
</feature>
<dbReference type="Gene3D" id="3.30.500.10">
    <property type="entry name" value="MHC class I-like antigen recognition-like"/>
    <property type="match status" value="1"/>
</dbReference>
<dbReference type="PANTHER" id="PTHR16675">
    <property type="entry name" value="MHC CLASS I-RELATED"/>
    <property type="match status" value="1"/>
</dbReference>
<organism evidence="3">
    <name type="scientific">Stegastes partitus</name>
    <name type="common">bicolor damselfish</name>
    <dbReference type="NCBI Taxonomy" id="144197"/>
    <lineage>
        <taxon>Eukaryota</taxon>
        <taxon>Metazoa</taxon>
        <taxon>Chordata</taxon>
        <taxon>Craniata</taxon>
        <taxon>Vertebrata</taxon>
        <taxon>Euteleostomi</taxon>
        <taxon>Actinopterygii</taxon>
        <taxon>Neopterygii</taxon>
        <taxon>Teleostei</taxon>
        <taxon>Neoteleostei</taxon>
        <taxon>Acanthomorphata</taxon>
        <taxon>Ovalentaria</taxon>
        <taxon>Pomacentridae</taxon>
        <taxon>Stegastes</taxon>
    </lineage>
</organism>
<dbReference type="GO" id="GO:0006955">
    <property type="term" value="P:immune response"/>
    <property type="evidence" value="ECO:0007669"/>
    <property type="project" value="TreeGrafter"/>
</dbReference>
<dbReference type="InterPro" id="IPR011162">
    <property type="entry name" value="MHC_I/II-like_Ag-recog"/>
</dbReference>
<dbReference type="InterPro" id="IPR050208">
    <property type="entry name" value="MHC_class-I_related"/>
</dbReference>
<evidence type="ECO:0000256" key="1">
    <source>
        <dbReference type="ARBA" id="ARBA00023180"/>
    </source>
</evidence>
<dbReference type="GO" id="GO:0009897">
    <property type="term" value="C:external side of plasma membrane"/>
    <property type="evidence" value="ECO:0007669"/>
    <property type="project" value="TreeGrafter"/>
</dbReference>
<name>A0A3B5B2R4_9TELE</name>
<keyword evidence="1" id="KW-0325">Glycoprotein</keyword>
<dbReference type="Ensembl" id="ENSSPAT00000027911.1">
    <property type="protein sequence ID" value="ENSSPAP00000027465.1"/>
    <property type="gene ID" value="ENSSPAG00000020714.1"/>
</dbReference>
<evidence type="ECO:0000259" key="2">
    <source>
        <dbReference type="Pfam" id="PF00129"/>
    </source>
</evidence>
<dbReference type="InterPro" id="IPR011161">
    <property type="entry name" value="MHC_I-like_Ag-recog"/>
</dbReference>
<dbReference type="Pfam" id="PF00129">
    <property type="entry name" value="MHC_I"/>
    <property type="match status" value="1"/>
</dbReference>
<proteinExistence type="predicted"/>
<dbReference type="InterPro" id="IPR037055">
    <property type="entry name" value="MHC_I-like_Ag-recog_sf"/>
</dbReference>
<accession>A0A3B5B2R4</accession>
<sequence length="120" mass="13933">MDTKLKLIYNAVVLKQRELSLTVTHSLKYFYTASSGVPNFPEYVSVGLVDEVQMFYCDSITNIAVPKQDWMKEGTADDPQYWKRETEICMSKQTLNTPLHQFLKCKNVLLLFLYSLNQIL</sequence>
<evidence type="ECO:0000313" key="3">
    <source>
        <dbReference type="Ensembl" id="ENSSPAP00000027465.1"/>
    </source>
</evidence>